<keyword evidence="2" id="KW-1185">Reference proteome</keyword>
<proteinExistence type="predicted"/>
<dbReference type="EMBL" id="CP000383">
    <property type="protein sequence ID" value="ABG59407.1"/>
    <property type="molecule type" value="Genomic_DNA"/>
</dbReference>
<sequence>MKKTMMQCMPAFVIHFFAEAYIVSNFCNFSIKEEFSIYNQMKARKIFIVLILTYTCFFKSAAQTDLPPKRYLVEGSAMTGWLFAGKASAAKIINAPVYNLSVGYIRNEMAMYELNINTLFSQTRFPNWNNTGDTTTTYSQTYIMLGIVRTFNTEMPKFSPYVSTMIGILSQRIHAPNVSPQTQIAAGLSGGIKYFIKENLGIKLQARIQAPLSGIGLGVGIGFGGPSVGVGSYSNNIQFDLSGGACFRF</sequence>
<dbReference type="AlphaFoldDB" id="A0A6N4SSI1"/>
<evidence type="ECO:0000313" key="2">
    <source>
        <dbReference type="Proteomes" id="UP000001822"/>
    </source>
</evidence>
<dbReference type="RefSeq" id="WP_011585524.1">
    <property type="nucleotide sequence ID" value="NC_008255.1"/>
</dbReference>
<dbReference type="Proteomes" id="UP000001822">
    <property type="component" value="Chromosome"/>
</dbReference>
<dbReference type="KEGG" id="chu:CHU_2144"/>
<evidence type="ECO:0000313" key="1">
    <source>
        <dbReference type="EMBL" id="ABG59407.1"/>
    </source>
</evidence>
<dbReference type="Gene3D" id="2.40.160.20">
    <property type="match status" value="1"/>
</dbReference>
<accession>A0A6N4SSI1</accession>
<name>A0A6N4SSI1_CYTH3</name>
<dbReference type="InterPro" id="IPR011250">
    <property type="entry name" value="OMP/PagP_B-barrel"/>
</dbReference>
<gene>
    <name evidence="1" type="ordered locus">CHU_2144</name>
</gene>
<reference evidence="1 2" key="1">
    <citation type="journal article" date="2007" name="Appl. Environ. Microbiol.">
        <title>Genome sequence of the cellulolytic gliding bacterium Cytophaga hutchinsonii.</title>
        <authorList>
            <person name="Xie G."/>
            <person name="Bruce D.C."/>
            <person name="Challacombe J.F."/>
            <person name="Chertkov O."/>
            <person name="Detter J.C."/>
            <person name="Gilna P."/>
            <person name="Han C.S."/>
            <person name="Lucas S."/>
            <person name="Misra M."/>
            <person name="Myers G.L."/>
            <person name="Richardson P."/>
            <person name="Tapia R."/>
            <person name="Thayer N."/>
            <person name="Thompson L.S."/>
            <person name="Brettin T.S."/>
            <person name="Henrissat B."/>
            <person name="Wilson D.B."/>
            <person name="McBride M.J."/>
        </authorList>
    </citation>
    <scope>NUCLEOTIDE SEQUENCE [LARGE SCALE GENOMIC DNA]</scope>
    <source>
        <strain evidence="2">ATCC 33406 / DSM 1761 / CIP 103989 / NBRC 15051 / NCIMB 9469 / D465</strain>
    </source>
</reference>
<evidence type="ECO:0008006" key="3">
    <source>
        <dbReference type="Google" id="ProtNLM"/>
    </source>
</evidence>
<protein>
    <recommendedName>
        <fullName evidence="3">Outer membrane protein beta-barrel domain-containing protein</fullName>
    </recommendedName>
</protein>
<organism evidence="1 2">
    <name type="scientific">Cytophaga hutchinsonii (strain ATCC 33406 / DSM 1761 / CIP 103989 / NBRC 15051 / NCIMB 9469 / D465)</name>
    <dbReference type="NCBI Taxonomy" id="269798"/>
    <lineage>
        <taxon>Bacteria</taxon>
        <taxon>Pseudomonadati</taxon>
        <taxon>Bacteroidota</taxon>
        <taxon>Cytophagia</taxon>
        <taxon>Cytophagales</taxon>
        <taxon>Cytophagaceae</taxon>
        <taxon>Cytophaga</taxon>
    </lineage>
</organism>
<dbReference type="SUPFAM" id="SSF56925">
    <property type="entry name" value="OMPA-like"/>
    <property type="match status" value="1"/>
</dbReference>